<comment type="caution">
    <text evidence="2">The sequence shown here is derived from an EMBL/GenBank/DDBJ whole genome shotgun (WGS) entry which is preliminary data.</text>
</comment>
<proteinExistence type="predicted"/>
<name>A0A727BHZ0_SALER</name>
<dbReference type="RefSeq" id="WP_042195014.1">
    <property type="nucleotide sequence ID" value="NZ_JBBHKN010000024.1"/>
</dbReference>
<dbReference type="EMBL" id="DAARBQ010000033">
    <property type="protein sequence ID" value="HAE1763236.1"/>
    <property type="molecule type" value="Genomic_DNA"/>
</dbReference>
<keyword evidence="1" id="KW-1133">Transmembrane helix</keyword>
<feature type="transmembrane region" description="Helical" evidence="1">
    <location>
        <begin position="36"/>
        <end position="57"/>
    </location>
</feature>
<gene>
    <name evidence="2" type="ORF">GNB07_004371</name>
</gene>
<feature type="transmembrane region" description="Helical" evidence="1">
    <location>
        <begin position="63"/>
        <end position="88"/>
    </location>
</feature>
<keyword evidence="1" id="KW-0472">Membrane</keyword>
<accession>A0A727BHZ0</accession>
<feature type="transmembrane region" description="Helical" evidence="1">
    <location>
        <begin position="6"/>
        <end position="24"/>
    </location>
</feature>
<protein>
    <submittedName>
        <fullName evidence="2">Uncharacterized protein</fullName>
    </submittedName>
</protein>
<dbReference type="AlphaFoldDB" id="A0A727BHZ0"/>
<keyword evidence="1" id="KW-0812">Transmembrane</keyword>
<evidence type="ECO:0000256" key="1">
    <source>
        <dbReference type="SAM" id="Phobius"/>
    </source>
</evidence>
<reference evidence="2" key="2">
    <citation type="submission" date="2018-07" db="EMBL/GenBank/DDBJ databases">
        <authorList>
            <consortium name="NCBI Pathogen Detection Project"/>
        </authorList>
    </citation>
    <scope>NUCLEOTIDE SEQUENCE</scope>
    <source>
        <strain evidence="2">N27373</strain>
    </source>
</reference>
<sequence>MSILEFLSTAIVFGIVALFITFVVKNIRKSIKFKLYFKSLIKVGITLIALMFVSGVISKDINIFISLMFVYYLKVLYFSTLLSFVYFVGRNIFTSIRTNKKNMKPNATI</sequence>
<reference evidence="2" key="1">
    <citation type="journal article" date="2018" name="Genome Biol.">
        <title>SKESA: strategic k-mer extension for scrupulous assemblies.</title>
        <authorList>
            <person name="Souvorov A."/>
            <person name="Agarwala R."/>
            <person name="Lipman D.J."/>
        </authorList>
    </citation>
    <scope>NUCLEOTIDE SEQUENCE</scope>
    <source>
        <strain evidence="2">N27373</strain>
    </source>
</reference>
<organism evidence="2">
    <name type="scientific">Salmonella enterica</name>
    <name type="common">Salmonella choleraesuis</name>
    <dbReference type="NCBI Taxonomy" id="28901"/>
    <lineage>
        <taxon>Bacteria</taxon>
        <taxon>Pseudomonadati</taxon>
        <taxon>Pseudomonadota</taxon>
        <taxon>Gammaproteobacteria</taxon>
        <taxon>Enterobacterales</taxon>
        <taxon>Enterobacteriaceae</taxon>
        <taxon>Salmonella</taxon>
    </lineage>
</organism>
<evidence type="ECO:0000313" key="2">
    <source>
        <dbReference type="EMBL" id="HAE1763236.1"/>
    </source>
</evidence>